<evidence type="ECO:0000256" key="5">
    <source>
        <dbReference type="ARBA" id="ARBA00022525"/>
    </source>
</evidence>
<dbReference type="Pfam" id="PF14686">
    <property type="entry name" value="fn3_3"/>
    <property type="match status" value="1"/>
</dbReference>
<feature type="chain" id="PRO_5046418589" description="rhamnogalacturonan endolyase" evidence="10">
    <location>
        <begin position="20"/>
        <end position="574"/>
    </location>
</feature>
<gene>
    <name evidence="13" type="ORF">B0J12DRAFT_229572</name>
</gene>
<evidence type="ECO:0000256" key="1">
    <source>
        <dbReference type="ARBA" id="ARBA00001324"/>
    </source>
</evidence>
<feature type="domain" description="Rhamnogalacturonan lyase" evidence="12">
    <location>
        <begin position="306"/>
        <end position="385"/>
    </location>
</feature>
<dbReference type="PANTHER" id="PTHR32018:SF1">
    <property type="entry name" value="RHAMNOGALACTURONAN ENDOLYASE"/>
    <property type="match status" value="1"/>
</dbReference>
<organism evidence="13 14">
    <name type="scientific">Macrophomina phaseolina</name>
    <dbReference type="NCBI Taxonomy" id="35725"/>
    <lineage>
        <taxon>Eukaryota</taxon>
        <taxon>Fungi</taxon>
        <taxon>Dikarya</taxon>
        <taxon>Ascomycota</taxon>
        <taxon>Pezizomycotina</taxon>
        <taxon>Dothideomycetes</taxon>
        <taxon>Dothideomycetes incertae sedis</taxon>
        <taxon>Botryosphaeriales</taxon>
        <taxon>Botryosphaeriaceae</taxon>
        <taxon>Macrophomina</taxon>
    </lineage>
</organism>
<evidence type="ECO:0000313" key="14">
    <source>
        <dbReference type="Proteomes" id="UP000774617"/>
    </source>
</evidence>
<dbReference type="InterPro" id="IPR008979">
    <property type="entry name" value="Galactose-bd-like_sf"/>
</dbReference>
<dbReference type="InterPro" id="IPR014718">
    <property type="entry name" value="GH-type_carb-bd"/>
</dbReference>
<dbReference type="SUPFAM" id="SSF49452">
    <property type="entry name" value="Starch-binding domain-like"/>
    <property type="match status" value="1"/>
</dbReference>
<evidence type="ECO:0000256" key="3">
    <source>
        <dbReference type="ARBA" id="ARBA00010418"/>
    </source>
</evidence>
<evidence type="ECO:0000256" key="2">
    <source>
        <dbReference type="ARBA" id="ARBA00004613"/>
    </source>
</evidence>
<keyword evidence="6 10" id="KW-0732">Signal</keyword>
<dbReference type="Proteomes" id="UP000774617">
    <property type="component" value="Unassembled WGS sequence"/>
</dbReference>
<keyword evidence="7 13" id="KW-0456">Lyase</keyword>
<dbReference type="InterPro" id="IPR029413">
    <property type="entry name" value="RG-lyase_II"/>
</dbReference>
<dbReference type="InterPro" id="IPR013784">
    <property type="entry name" value="Carb-bd-like_fold"/>
</dbReference>
<name>A0ABQ8GPV3_9PEZI</name>
<evidence type="ECO:0000256" key="7">
    <source>
        <dbReference type="ARBA" id="ARBA00023239"/>
    </source>
</evidence>
<comment type="subcellular location">
    <subcellularLocation>
        <location evidence="2">Secreted</location>
    </subcellularLocation>
</comment>
<dbReference type="Gene3D" id="2.60.120.260">
    <property type="entry name" value="Galactose-binding domain-like"/>
    <property type="match status" value="1"/>
</dbReference>
<dbReference type="EMBL" id="JAGTJR010000003">
    <property type="protein sequence ID" value="KAH7062204.1"/>
    <property type="molecule type" value="Genomic_DNA"/>
</dbReference>
<evidence type="ECO:0000256" key="10">
    <source>
        <dbReference type="SAM" id="SignalP"/>
    </source>
</evidence>
<dbReference type="GO" id="GO:0016829">
    <property type="term" value="F:lyase activity"/>
    <property type="evidence" value="ECO:0007669"/>
    <property type="project" value="UniProtKB-KW"/>
</dbReference>
<evidence type="ECO:0000256" key="8">
    <source>
        <dbReference type="ARBA" id="ARBA00023277"/>
    </source>
</evidence>
<keyword evidence="9" id="KW-0624">Polysaccharide degradation</keyword>
<dbReference type="InterPro" id="IPR011013">
    <property type="entry name" value="Gal_mutarotase_sf_dom"/>
</dbReference>
<feature type="domain" description="Rhamnogalacturonan lyase" evidence="11">
    <location>
        <begin position="412"/>
        <end position="571"/>
    </location>
</feature>
<dbReference type="Pfam" id="PF14683">
    <property type="entry name" value="CBM-like"/>
    <property type="match status" value="1"/>
</dbReference>
<evidence type="ECO:0000259" key="12">
    <source>
        <dbReference type="Pfam" id="PF14686"/>
    </source>
</evidence>
<comment type="similarity">
    <text evidence="3">Belongs to the polysaccharide lyase 4 family.</text>
</comment>
<protein>
    <recommendedName>
        <fullName evidence="4">rhamnogalacturonan endolyase</fullName>
        <ecNumber evidence="4">4.2.2.23</ecNumber>
    </recommendedName>
</protein>
<proteinExistence type="inferred from homology"/>
<evidence type="ECO:0000256" key="6">
    <source>
        <dbReference type="ARBA" id="ARBA00022729"/>
    </source>
</evidence>
<dbReference type="EC" id="4.2.2.23" evidence="4"/>
<keyword evidence="14" id="KW-1185">Reference proteome</keyword>
<dbReference type="CDD" id="cd10316">
    <property type="entry name" value="RGL4_M"/>
    <property type="match status" value="1"/>
</dbReference>
<dbReference type="InterPro" id="IPR029411">
    <property type="entry name" value="RG-lyase_III"/>
</dbReference>
<evidence type="ECO:0000313" key="13">
    <source>
        <dbReference type="EMBL" id="KAH7062204.1"/>
    </source>
</evidence>
<sequence length="574" mass="63300">MLRSAVLAATSLLAQTIVATGPFFKQLNGSTWIIGNDHWNLTQNYKYGTKLYHKGKDLVGDAWGHYVSYNGAANDLAWLNASVVHRTPDYIDVAFTAAEGDFHWVIYADLVGAYQYFVNRALPVLGEFRTLWRLDNTSFPNGRTTARDGELPPLSEYAAATKVQDETWQRADGTFLTKYDWSAFVREQDYYGVYGDEFGSWYINPGKDYYNGNHLKQELMIHRESQTGDAVQLNMIHGTHFQASSSDAFAPGKTWGPWLWYLNDGSQSDAAARAAQEFAAWPYAWFENAWYQARAPKVVGRVVLSDGRPASGAAVFLGDDAPNKTALDMGSNYYYTTYADEDGAFEFVDVLAGTYGLQAWADGGALADVSTSLLQNGVVVSAAASAAARKRDAAALDLGEFEWQLHEGRQRVFQVGDFDRKSTGFRFSGEPQYHHGLVSECPADLTFTVGESADEDWCFGQSALGAWDIAFEVDEVQAGRSAILTVSLAGYSQGTSAVILVNGETQVGNLTSGRIPSDPCLYRSATVAGEWHLFEFEFDGGSVLKEGKNTVTFNVTASTLWRGFLWDSIILEWA</sequence>
<dbReference type="Gene3D" id="2.60.40.1120">
    <property type="entry name" value="Carboxypeptidase-like, regulatory domain"/>
    <property type="match status" value="1"/>
</dbReference>
<dbReference type="PANTHER" id="PTHR32018">
    <property type="entry name" value="RHAMNOGALACTURONATE LYASE FAMILY PROTEIN"/>
    <property type="match status" value="1"/>
</dbReference>
<dbReference type="Gene3D" id="2.70.98.10">
    <property type="match status" value="1"/>
</dbReference>
<dbReference type="InterPro" id="IPR051850">
    <property type="entry name" value="Polysacch_Lyase_4"/>
</dbReference>
<reference evidence="13 14" key="1">
    <citation type="journal article" date="2021" name="Nat. Commun.">
        <title>Genetic determinants of endophytism in the Arabidopsis root mycobiome.</title>
        <authorList>
            <person name="Mesny F."/>
            <person name="Miyauchi S."/>
            <person name="Thiergart T."/>
            <person name="Pickel B."/>
            <person name="Atanasova L."/>
            <person name="Karlsson M."/>
            <person name="Huettel B."/>
            <person name="Barry K.W."/>
            <person name="Haridas S."/>
            <person name="Chen C."/>
            <person name="Bauer D."/>
            <person name="Andreopoulos W."/>
            <person name="Pangilinan J."/>
            <person name="LaButti K."/>
            <person name="Riley R."/>
            <person name="Lipzen A."/>
            <person name="Clum A."/>
            <person name="Drula E."/>
            <person name="Henrissat B."/>
            <person name="Kohler A."/>
            <person name="Grigoriev I.V."/>
            <person name="Martin F.M."/>
            <person name="Hacquard S."/>
        </authorList>
    </citation>
    <scope>NUCLEOTIDE SEQUENCE [LARGE SCALE GENOMIC DNA]</scope>
    <source>
        <strain evidence="13 14">MPI-SDFR-AT-0080</strain>
    </source>
</reference>
<feature type="signal peptide" evidence="10">
    <location>
        <begin position="1"/>
        <end position="19"/>
    </location>
</feature>
<evidence type="ECO:0000259" key="11">
    <source>
        <dbReference type="Pfam" id="PF14683"/>
    </source>
</evidence>
<accession>A0ABQ8GPV3</accession>
<dbReference type="SUPFAM" id="SSF74650">
    <property type="entry name" value="Galactose mutarotase-like"/>
    <property type="match status" value="1"/>
</dbReference>
<comment type="caution">
    <text evidence="13">The sequence shown here is derived from an EMBL/GenBank/DDBJ whole genome shotgun (WGS) entry which is preliminary data.</text>
</comment>
<dbReference type="CDD" id="cd10317">
    <property type="entry name" value="RGL4_C"/>
    <property type="match status" value="1"/>
</dbReference>
<dbReference type="SUPFAM" id="SSF49785">
    <property type="entry name" value="Galactose-binding domain-like"/>
    <property type="match status" value="1"/>
</dbReference>
<comment type="catalytic activity">
    <reaction evidence="1">
        <text>Endotype eliminative cleavage of L-alpha-rhamnopyranosyl-(1-&gt;4)-alpha-D-galactopyranosyluronic acid bonds of rhamnogalacturonan I domains in ramified hairy regions of pectin leaving L-rhamnopyranose at the reducing end and 4-deoxy-4,5-unsaturated D-galactopyranosyluronic acid at the non-reducing end.</text>
        <dbReference type="EC" id="4.2.2.23"/>
    </reaction>
</comment>
<keyword evidence="5" id="KW-0964">Secreted</keyword>
<dbReference type="CDD" id="cd10320">
    <property type="entry name" value="RGL4_N"/>
    <property type="match status" value="1"/>
</dbReference>
<evidence type="ECO:0000256" key="9">
    <source>
        <dbReference type="ARBA" id="ARBA00023326"/>
    </source>
</evidence>
<evidence type="ECO:0000256" key="4">
    <source>
        <dbReference type="ARBA" id="ARBA00012437"/>
    </source>
</evidence>
<keyword evidence="8" id="KW-0119">Carbohydrate metabolism</keyword>